<keyword evidence="9 10" id="KW-0131">Cell cycle</keyword>
<dbReference type="EMBL" id="NVQR01000016">
    <property type="protein sequence ID" value="PCH63453.1"/>
    <property type="molecule type" value="Genomic_DNA"/>
</dbReference>
<evidence type="ECO:0000256" key="3">
    <source>
        <dbReference type="ARBA" id="ARBA00022475"/>
    </source>
</evidence>
<dbReference type="HAMAP" id="MF_02203">
    <property type="entry name" value="TolR"/>
    <property type="match status" value="1"/>
</dbReference>
<keyword evidence="4 10" id="KW-0997">Cell inner membrane</keyword>
<evidence type="ECO:0000256" key="7">
    <source>
        <dbReference type="ARBA" id="ARBA00022989"/>
    </source>
</evidence>
<evidence type="ECO:0000256" key="2">
    <source>
        <dbReference type="ARBA" id="ARBA00005811"/>
    </source>
</evidence>
<dbReference type="PANTHER" id="PTHR30558:SF7">
    <property type="entry name" value="TOL-PAL SYSTEM PROTEIN TOLR"/>
    <property type="match status" value="1"/>
</dbReference>
<dbReference type="InterPro" id="IPR014168">
    <property type="entry name" value="Tol-Pal_TolR"/>
</dbReference>
<dbReference type="GO" id="GO:0005886">
    <property type="term" value="C:plasma membrane"/>
    <property type="evidence" value="ECO:0007669"/>
    <property type="project" value="UniProtKB-SubCell"/>
</dbReference>
<dbReference type="Pfam" id="PF02472">
    <property type="entry name" value="ExbD"/>
    <property type="match status" value="1"/>
</dbReference>
<evidence type="ECO:0000313" key="12">
    <source>
        <dbReference type="Proteomes" id="UP000218172"/>
    </source>
</evidence>
<dbReference type="PANTHER" id="PTHR30558">
    <property type="entry name" value="EXBD MEMBRANE COMPONENT OF PMF-DRIVEN MACROMOLECULE IMPORT SYSTEM"/>
    <property type="match status" value="1"/>
</dbReference>
<dbReference type="GO" id="GO:0051301">
    <property type="term" value="P:cell division"/>
    <property type="evidence" value="ECO:0007669"/>
    <property type="project" value="UniProtKB-UniRule"/>
</dbReference>
<comment type="subcellular location">
    <subcellularLocation>
        <location evidence="10">Cell inner membrane</location>
        <topology evidence="10">Single-pass membrane protein</topology>
    </subcellularLocation>
    <subcellularLocation>
        <location evidence="1">Cell membrane</location>
        <topology evidence="1">Single-pass membrane protein</topology>
    </subcellularLocation>
</comment>
<proteinExistence type="inferred from homology"/>
<sequence length="147" mass="16031">MEMMVRKKKRKPMADINVVPYIDVMLVLLIVFMVTAPLLNQGIELDLPQANSEPLNIDENLETLVVSVNAQQQYFLSLGATSENQQAMSLTDVGEQVGKILSANPSIQVLVEGDTDASWGAMISLITALQQAGVQNTNFITQPLTSL</sequence>
<dbReference type="InterPro" id="IPR003400">
    <property type="entry name" value="ExbD"/>
</dbReference>
<dbReference type="AlphaFoldDB" id="A0A2A4MU54"/>
<accession>A0A2A4MU54</accession>
<evidence type="ECO:0000256" key="6">
    <source>
        <dbReference type="ARBA" id="ARBA00022692"/>
    </source>
</evidence>
<name>A0A2A4MU54_9GAMM</name>
<evidence type="ECO:0000256" key="9">
    <source>
        <dbReference type="ARBA" id="ARBA00023306"/>
    </source>
</evidence>
<keyword evidence="3 10" id="KW-1003">Cell membrane</keyword>
<dbReference type="GO" id="GO:0015031">
    <property type="term" value="P:protein transport"/>
    <property type="evidence" value="ECO:0007669"/>
    <property type="project" value="InterPro"/>
</dbReference>
<evidence type="ECO:0000256" key="10">
    <source>
        <dbReference type="HAMAP-Rule" id="MF_02203"/>
    </source>
</evidence>
<gene>
    <name evidence="10" type="primary">tolR</name>
    <name evidence="11" type="ORF">COC19_01035</name>
</gene>
<keyword evidence="5 10" id="KW-0132">Cell division</keyword>
<comment type="caution">
    <text evidence="11">The sequence shown here is derived from an EMBL/GenBank/DDBJ whole genome shotgun (WGS) entry which is preliminary data.</text>
</comment>
<evidence type="ECO:0000256" key="4">
    <source>
        <dbReference type="ARBA" id="ARBA00022519"/>
    </source>
</evidence>
<dbReference type="Gene3D" id="3.30.420.270">
    <property type="match status" value="1"/>
</dbReference>
<evidence type="ECO:0000256" key="1">
    <source>
        <dbReference type="ARBA" id="ARBA00004162"/>
    </source>
</evidence>
<evidence type="ECO:0000256" key="5">
    <source>
        <dbReference type="ARBA" id="ARBA00022618"/>
    </source>
</evidence>
<dbReference type="GO" id="GO:0022857">
    <property type="term" value="F:transmembrane transporter activity"/>
    <property type="evidence" value="ECO:0007669"/>
    <property type="project" value="InterPro"/>
</dbReference>
<dbReference type="Proteomes" id="UP000218172">
    <property type="component" value="Unassembled WGS sequence"/>
</dbReference>
<keyword evidence="7 10" id="KW-1133">Transmembrane helix</keyword>
<keyword evidence="8 10" id="KW-0472">Membrane</keyword>
<comment type="subunit">
    <text evidence="10">The Tol-Pal system is composed of five core proteins: the inner membrane proteins TolA, TolQ and TolR, the periplasmic protein TolB and the outer membrane protein Pal. They form a network linking the inner and outer membranes and the peptidoglycan layer.</text>
</comment>
<organism evidence="11 12">
    <name type="scientific">SAR86 cluster bacterium</name>
    <dbReference type="NCBI Taxonomy" id="2030880"/>
    <lineage>
        <taxon>Bacteria</taxon>
        <taxon>Pseudomonadati</taxon>
        <taxon>Pseudomonadota</taxon>
        <taxon>Gammaproteobacteria</taxon>
        <taxon>SAR86 cluster</taxon>
    </lineage>
</organism>
<comment type="function">
    <text evidence="10">Part of the Tol-Pal system, which plays a role in outer membrane invagination during cell division and is important for maintaining outer membrane integrity.</text>
</comment>
<evidence type="ECO:0000256" key="8">
    <source>
        <dbReference type="ARBA" id="ARBA00023136"/>
    </source>
</evidence>
<evidence type="ECO:0000313" key="11">
    <source>
        <dbReference type="EMBL" id="PCH63453.1"/>
    </source>
</evidence>
<comment type="similarity">
    <text evidence="2 10">Belongs to the ExbD/TolR family.</text>
</comment>
<feature type="transmembrane region" description="Helical" evidence="10">
    <location>
        <begin position="21"/>
        <end position="39"/>
    </location>
</feature>
<reference evidence="12" key="1">
    <citation type="submission" date="2017-08" db="EMBL/GenBank/DDBJ databases">
        <title>A dynamic microbial community with high functional redundancy inhabits the cold, oxic subseafloor aquifer.</title>
        <authorList>
            <person name="Tully B.J."/>
            <person name="Wheat C.G."/>
            <person name="Glazer B.T."/>
            <person name="Huber J.A."/>
        </authorList>
    </citation>
    <scope>NUCLEOTIDE SEQUENCE [LARGE SCALE GENOMIC DNA]</scope>
</reference>
<keyword evidence="6 10" id="KW-0812">Transmembrane</keyword>
<protein>
    <recommendedName>
        <fullName evidence="10">Tol-Pal system protein TolR</fullName>
    </recommendedName>
</protein>